<name>A0A517ZEH3_9PLAN</name>
<feature type="region of interest" description="Disordered" evidence="1">
    <location>
        <begin position="84"/>
        <end position="107"/>
    </location>
</feature>
<proteinExistence type="predicted"/>
<dbReference type="KEGG" id="mri:Mal4_51910"/>
<sequence>MSRKDGYTPTEAKYKGTADENYITYDLEQRTSGDSTATYPKVKRVYIAGQPENWEVGEFAKKSGREVFGVRIDYVQRREGYDRSGYTAKRNGTTYRVPPTHVEPSESHYSKVIEIPEQARNVKFRGTDLPKKYESALQNVR</sequence>
<accession>A0A517ZEH3</accession>
<dbReference type="RefSeq" id="WP_145372080.1">
    <property type="nucleotide sequence ID" value="NZ_CP036275.1"/>
</dbReference>
<organism evidence="2 3">
    <name type="scientific">Maioricimonas rarisocia</name>
    <dbReference type="NCBI Taxonomy" id="2528026"/>
    <lineage>
        <taxon>Bacteria</taxon>
        <taxon>Pseudomonadati</taxon>
        <taxon>Planctomycetota</taxon>
        <taxon>Planctomycetia</taxon>
        <taxon>Planctomycetales</taxon>
        <taxon>Planctomycetaceae</taxon>
        <taxon>Maioricimonas</taxon>
    </lineage>
</organism>
<evidence type="ECO:0000256" key="1">
    <source>
        <dbReference type="SAM" id="MobiDB-lite"/>
    </source>
</evidence>
<dbReference type="EMBL" id="CP036275">
    <property type="protein sequence ID" value="QDU40829.1"/>
    <property type="molecule type" value="Genomic_DNA"/>
</dbReference>
<protein>
    <submittedName>
        <fullName evidence="2">Uncharacterized protein</fullName>
    </submittedName>
</protein>
<dbReference type="OrthoDB" id="5736185at2"/>
<dbReference type="Proteomes" id="UP000320496">
    <property type="component" value="Chromosome"/>
</dbReference>
<keyword evidence="3" id="KW-1185">Reference proteome</keyword>
<evidence type="ECO:0000313" key="2">
    <source>
        <dbReference type="EMBL" id="QDU40829.1"/>
    </source>
</evidence>
<gene>
    <name evidence="2" type="ORF">Mal4_51910</name>
</gene>
<evidence type="ECO:0000313" key="3">
    <source>
        <dbReference type="Proteomes" id="UP000320496"/>
    </source>
</evidence>
<dbReference type="AlphaFoldDB" id="A0A517ZEH3"/>
<reference evidence="2 3" key="1">
    <citation type="submission" date="2019-02" db="EMBL/GenBank/DDBJ databases">
        <title>Deep-cultivation of Planctomycetes and their phenomic and genomic characterization uncovers novel biology.</title>
        <authorList>
            <person name="Wiegand S."/>
            <person name="Jogler M."/>
            <person name="Boedeker C."/>
            <person name="Pinto D."/>
            <person name="Vollmers J."/>
            <person name="Rivas-Marin E."/>
            <person name="Kohn T."/>
            <person name="Peeters S.H."/>
            <person name="Heuer A."/>
            <person name="Rast P."/>
            <person name="Oberbeckmann S."/>
            <person name="Bunk B."/>
            <person name="Jeske O."/>
            <person name="Meyerdierks A."/>
            <person name="Storesund J.E."/>
            <person name="Kallscheuer N."/>
            <person name="Luecker S."/>
            <person name="Lage O.M."/>
            <person name="Pohl T."/>
            <person name="Merkel B.J."/>
            <person name="Hornburger P."/>
            <person name="Mueller R.-W."/>
            <person name="Bruemmer F."/>
            <person name="Labrenz M."/>
            <person name="Spormann A.M."/>
            <person name="Op den Camp H."/>
            <person name="Overmann J."/>
            <person name="Amann R."/>
            <person name="Jetten M.S.M."/>
            <person name="Mascher T."/>
            <person name="Medema M.H."/>
            <person name="Devos D.P."/>
            <person name="Kaster A.-K."/>
            <person name="Ovreas L."/>
            <person name="Rohde M."/>
            <person name="Galperin M.Y."/>
            <person name="Jogler C."/>
        </authorList>
    </citation>
    <scope>NUCLEOTIDE SEQUENCE [LARGE SCALE GENOMIC DNA]</scope>
    <source>
        <strain evidence="2 3">Mal4</strain>
    </source>
</reference>